<proteinExistence type="predicted"/>
<evidence type="ECO:0000313" key="2">
    <source>
        <dbReference type="Proteomes" id="UP001060085"/>
    </source>
</evidence>
<comment type="caution">
    <text evidence="1">The sequence shown here is derived from an EMBL/GenBank/DDBJ whole genome shotgun (WGS) entry which is preliminary data.</text>
</comment>
<keyword evidence="2" id="KW-1185">Reference proteome</keyword>
<accession>A0ACC0BRN5</accession>
<organism evidence="1 2">
    <name type="scientific">Catharanthus roseus</name>
    <name type="common">Madagascar periwinkle</name>
    <name type="synonym">Vinca rosea</name>
    <dbReference type="NCBI Taxonomy" id="4058"/>
    <lineage>
        <taxon>Eukaryota</taxon>
        <taxon>Viridiplantae</taxon>
        <taxon>Streptophyta</taxon>
        <taxon>Embryophyta</taxon>
        <taxon>Tracheophyta</taxon>
        <taxon>Spermatophyta</taxon>
        <taxon>Magnoliopsida</taxon>
        <taxon>eudicotyledons</taxon>
        <taxon>Gunneridae</taxon>
        <taxon>Pentapetalae</taxon>
        <taxon>asterids</taxon>
        <taxon>lamiids</taxon>
        <taxon>Gentianales</taxon>
        <taxon>Apocynaceae</taxon>
        <taxon>Rauvolfioideae</taxon>
        <taxon>Vinceae</taxon>
        <taxon>Catharanthinae</taxon>
        <taxon>Catharanthus</taxon>
    </lineage>
</organism>
<sequence length="126" mass="14837">MIRLQDLRRSSCTRLSSSERVICRLAIYYDFSENKMLAMQLEIYDVYSAKKIYNVVVKIKRNWMQGRSTVEEVLCLSAQRGYTVFHRNREKSNVLGDIVVAHTTSIAMIRTWPYILIMDTTYKTNK</sequence>
<gene>
    <name evidence="1" type="ORF">M9H77_06235</name>
</gene>
<dbReference type="Proteomes" id="UP001060085">
    <property type="component" value="Linkage Group LG02"/>
</dbReference>
<reference evidence="2" key="1">
    <citation type="journal article" date="2023" name="Nat. Plants">
        <title>Single-cell RNA sequencing provides a high-resolution roadmap for understanding the multicellular compartmentation of specialized metabolism.</title>
        <authorList>
            <person name="Sun S."/>
            <person name="Shen X."/>
            <person name="Li Y."/>
            <person name="Li Y."/>
            <person name="Wang S."/>
            <person name="Li R."/>
            <person name="Zhang H."/>
            <person name="Shen G."/>
            <person name="Guo B."/>
            <person name="Wei J."/>
            <person name="Xu J."/>
            <person name="St-Pierre B."/>
            <person name="Chen S."/>
            <person name="Sun C."/>
        </authorList>
    </citation>
    <scope>NUCLEOTIDE SEQUENCE [LARGE SCALE GENOMIC DNA]</scope>
</reference>
<evidence type="ECO:0000313" key="1">
    <source>
        <dbReference type="EMBL" id="KAI5675285.1"/>
    </source>
</evidence>
<protein>
    <submittedName>
        <fullName evidence="1">Uncharacterized protein</fullName>
    </submittedName>
</protein>
<name>A0ACC0BRN5_CATRO</name>
<dbReference type="EMBL" id="CM044702">
    <property type="protein sequence ID" value="KAI5675285.1"/>
    <property type="molecule type" value="Genomic_DNA"/>
</dbReference>